<dbReference type="EMBL" id="CAADFI010000008">
    <property type="protein sequence ID" value="VFJ90127.1"/>
    <property type="molecule type" value="Genomic_DNA"/>
</dbReference>
<name>A0A450U854_9GAMM</name>
<reference evidence="1" key="1">
    <citation type="submission" date="2019-02" db="EMBL/GenBank/DDBJ databases">
        <authorList>
            <person name="Gruber-Vodicka R. H."/>
            <person name="Seah K. B. B."/>
        </authorList>
    </citation>
    <scope>NUCLEOTIDE SEQUENCE</scope>
    <source>
        <strain evidence="3">BECK_SA2B12</strain>
        <strain evidence="1">BECK_SA2B15</strain>
        <strain evidence="2">BECK_SA2B20</strain>
    </source>
</reference>
<organism evidence="1">
    <name type="scientific">Candidatus Kentrum eta</name>
    <dbReference type="NCBI Taxonomy" id="2126337"/>
    <lineage>
        <taxon>Bacteria</taxon>
        <taxon>Pseudomonadati</taxon>
        <taxon>Pseudomonadota</taxon>
        <taxon>Gammaproteobacteria</taxon>
        <taxon>Candidatus Kentrum</taxon>
    </lineage>
</organism>
<accession>A0A450U854</accession>
<gene>
    <name evidence="1" type="ORF">BECKH772A_GA0070896_100077</name>
    <name evidence="2" type="ORF">BECKH772B_GA0070898_100087</name>
    <name evidence="3" type="ORF">BECKH772C_GA0070978_100077</name>
</gene>
<dbReference type="EMBL" id="CAADFG010000007">
    <property type="protein sequence ID" value="VFJ88123.1"/>
    <property type="molecule type" value="Genomic_DNA"/>
</dbReference>
<evidence type="ECO:0000313" key="3">
    <source>
        <dbReference type="EMBL" id="VFJ96489.1"/>
    </source>
</evidence>
<dbReference type="EMBL" id="CAADFJ010000007">
    <property type="protein sequence ID" value="VFJ96489.1"/>
    <property type="molecule type" value="Genomic_DNA"/>
</dbReference>
<evidence type="ECO:0000313" key="2">
    <source>
        <dbReference type="EMBL" id="VFJ90127.1"/>
    </source>
</evidence>
<proteinExistence type="predicted"/>
<dbReference type="AlphaFoldDB" id="A0A450U854"/>
<evidence type="ECO:0000313" key="1">
    <source>
        <dbReference type="EMBL" id="VFJ88123.1"/>
    </source>
</evidence>
<sequence length="62" mass="7205">MKHPLFIEPRAIAHKTHPLIHHFAYYDREDLPKRWASLEVVLGYLMDGLLVAILARKIIGND</sequence>
<protein>
    <submittedName>
        <fullName evidence="1">Uncharacterized protein</fullName>
    </submittedName>
</protein>